<evidence type="ECO:0000313" key="4">
    <source>
        <dbReference type="EMBL" id="PLX61088.1"/>
    </source>
</evidence>
<dbReference type="PANTHER" id="PTHR43806">
    <property type="entry name" value="PEPTIDASE S8"/>
    <property type="match status" value="1"/>
</dbReference>
<keyword evidence="2" id="KW-0378">Hydrolase</keyword>
<dbReference type="InterPro" id="IPR036852">
    <property type="entry name" value="Peptidase_S8/S53_dom_sf"/>
</dbReference>
<protein>
    <submittedName>
        <fullName evidence="4">Peptidase S8 and S53 subtilisin kexin sedolisin</fullName>
    </submittedName>
</protein>
<accession>A0A2N6CV61</accession>
<gene>
    <name evidence="4" type="ORF">C0630_11825</name>
</gene>
<dbReference type="Gene3D" id="3.40.50.200">
    <property type="entry name" value="Peptidase S8/S53 domain"/>
    <property type="match status" value="1"/>
</dbReference>
<sequence length="224" mass="23843">MNRVVTVGVVDSGFSRDQAQTVDCAAAFVVDSEMLVQRETQYDCVQHGTAVIRAITTTAPAARLAVAQVFTERFTTTPSQVAAAIHWLLEQQVDLINLSLGLRADRPVLQAACAAAAAAGIPLCAATPARGDPVFPAAYSGVLRMTGDARCKETEWSCLETRYADFGAFVRSSDSRVAGASIGTGYLSGHIAAYLATGRAADVDSIRRYLRENACYFGAERRTG</sequence>
<dbReference type="STRING" id="1111735.GCA_000428045_00624"/>
<dbReference type="AlphaFoldDB" id="A0A2N6CV61"/>
<dbReference type="InterPro" id="IPR050131">
    <property type="entry name" value="Peptidase_S8_subtilisin-like"/>
</dbReference>
<feature type="active site" description="Charge relay system" evidence="2">
    <location>
        <position position="11"/>
    </location>
</feature>
<dbReference type="GO" id="GO:0006508">
    <property type="term" value="P:proteolysis"/>
    <property type="evidence" value="ECO:0007669"/>
    <property type="project" value="UniProtKB-KW"/>
</dbReference>
<evidence type="ECO:0000259" key="3">
    <source>
        <dbReference type="Pfam" id="PF00082"/>
    </source>
</evidence>
<name>A0A2N6CV61_9GAMM</name>
<evidence type="ECO:0000256" key="2">
    <source>
        <dbReference type="PROSITE-ProRule" id="PRU01240"/>
    </source>
</evidence>
<feature type="domain" description="Peptidase S8/S53" evidence="3">
    <location>
        <begin position="5"/>
        <end position="119"/>
    </location>
</feature>
<organism evidence="4 5">
    <name type="scientific">Sedimenticola selenatireducens</name>
    <dbReference type="NCBI Taxonomy" id="191960"/>
    <lineage>
        <taxon>Bacteria</taxon>
        <taxon>Pseudomonadati</taxon>
        <taxon>Pseudomonadota</taxon>
        <taxon>Gammaproteobacteria</taxon>
        <taxon>Chromatiales</taxon>
        <taxon>Sedimenticolaceae</taxon>
        <taxon>Sedimenticola</taxon>
    </lineage>
</organism>
<comment type="similarity">
    <text evidence="1 2">Belongs to the peptidase S8 family.</text>
</comment>
<dbReference type="GO" id="GO:0004252">
    <property type="term" value="F:serine-type endopeptidase activity"/>
    <property type="evidence" value="ECO:0007669"/>
    <property type="project" value="UniProtKB-UniRule"/>
</dbReference>
<dbReference type="PANTHER" id="PTHR43806:SF7">
    <property type="entry name" value="MEMBRANE-BOUND TRANSCRIPTION FACTOR SITE-1 PROTEASE"/>
    <property type="match status" value="1"/>
</dbReference>
<keyword evidence="2" id="KW-0645">Protease</keyword>
<dbReference type="PROSITE" id="PS51892">
    <property type="entry name" value="SUBTILASE"/>
    <property type="match status" value="1"/>
</dbReference>
<dbReference type="Proteomes" id="UP000235015">
    <property type="component" value="Unassembled WGS sequence"/>
</dbReference>
<reference evidence="4 5" key="1">
    <citation type="submission" date="2017-11" db="EMBL/GenBank/DDBJ databases">
        <title>Genome-resolved metagenomics identifies genetic mobility, metabolic interactions, and unexpected diversity in perchlorate-reducing communities.</title>
        <authorList>
            <person name="Barnum T.P."/>
            <person name="Figueroa I.A."/>
            <person name="Carlstrom C.I."/>
            <person name="Lucas L.N."/>
            <person name="Engelbrektson A.L."/>
            <person name="Coates J.D."/>
        </authorList>
    </citation>
    <scope>NUCLEOTIDE SEQUENCE [LARGE SCALE GENOMIC DNA]</scope>
    <source>
        <strain evidence="4">BM301</strain>
    </source>
</reference>
<feature type="active site" description="Charge relay system" evidence="2">
    <location>
        <position position="181"/>
    </location>
</feature>
<feature type="active site" description="Charge relay system" evidence="2">
    <location>
        <position position="47"/>
    </location>
</feature>
<dbReference type="InterPro" id="IPR000209">
    <property type="entry name" value="Peptidase_S8/S53_dom"/>
</dbReference>
<comment type="caution">
    <text evidence="4">The sequence shown here is derived from an EMBL/GenBank/DDBJ whole genome shotgun (WGS) entry which is preliminary data.</text>
</comment>
<dbReference type="Pfam" id="PF00082">
    <property type="entry name" value="Peptidase_S8"/>
    <property type="match status" value="1"/>
</dbReference>
<dbReference type="EMBL" id="PKUN01000021">
    <property type="protein sequence ID" value="PLX61088.1"/>
    <property type="molecule type" value="Genomic_DNA"/>
</dbReference>
<proteinExistence type="inferred from homology"/>
<keyword evidence="2" id="KW-0720">Serine protease</keyword>
<dbReference type="RefSeq" id="WP_029133419.1">
    <property type="nucleotide sequence ID" value="NZ_CAXXYC010000004.1"/>
</dbReference>
<dbReference type="SUPFAM" id="SSF52743">
    <property type="entry name" value="Subtilisin-like"/>
    <property type="match status" value="1"/>
</dbReference>
<evidence type="ECO:0000313" key="5">
    <source>
        <dbReference type="Proteomes" id="UP000235015"/>
    </source>
</evidence>
<evidence type="ECO:0000256" key="1">
    <source>
        <dbReference type="ARBA" id="ARBA00011073"/>
    </source>
</evidence>